<dbReference type="InterPro" id="IPR010971">
    <property type="entry name" value="UbiH/COQ6"/>
</dbReference>
<comment type="cofactor">
    <cofactor evidence="1">
        <name>FAD</name>
        <dbReference type="ChEBI" id="CHEBI:57692"/>
    </cofactor>
</comment>
<dbReference type="RefSeq" id="WP_138239275.1">
    <property type="nucleotide sequence ID" value="NZ_VBRY01000006.1"/>
</dbReference>
<keyword evidence="4" id="KW-0285">Flavoprotein</keyword>
<keyword evidence="5" id="KW-0274">FAD</keyword>
<dbReference type="Proteomes" id="UP000306585">
    <property type="component" value="Unassembled WGS sequence"/>
</dbReference>
<accession>A0A5R9GR08</accession>
<gene>
    <name evidence="9" type="ORF">FEF65_08005</name>
</gene>
<dbReference type="InterPro" id="IPR036188">
    <property type="entry name" value="FAD/NAD-bd_sf"/>
</dbReference>
<dbReference type="GO" id="GO:0016705">
    <property type="term" value="F:oxidoreductase activity, acting on paired donors, with incorporation or reduction of molecular oxygen"/>
    <property type="evidence" value="ECO:0007669"/>
    <property type="project" value="InterPro"/>
</dbReference>
<dbReference type="UniPathway" id="UPA00232"/>
<dbReference type="PROSITE" id="PS01304">
    <property type="entry name" value="UBIH"/>
    <property type="match status" value="1"/>
</dbReference>
<name>A0A5R9GR08_9PROT</name>
<dbReference type="PANTHER" id="PTHR43876:SF7">
    <property type="entry name" value="UBIQUINONE BIOSYNTHESIS MONOOXYGENASE COQ6, MITOCHONDRIAL"/>
    <property type="match status" value="1"/>
</dbReference>
<dbReference type="EMBL" id="VBRY01000006">
    <property type="protein sequence ID" value="TLS67359.1"/>
    <property type="molecule type" value="Genomic_DNA"/>
</dbReference>
<proteinExistence type="inferred from homology"/>
<evidence type="ECO:0000256" key="3">
    <source>
        <dbReference type="ARBA" id="ARBA00005349"/>
    </source>
</evidence>
<dbReference type="InterPro" id="IPR002938">
    <property type="entry name" value="FAD-bd"/>
</dbReference>
<evidence type="ECO:0000313" key="10">
    <source>
        <dbReference type="Proteomes" id="UP000306585"/>
    </source>
</evidence>
<dbReference type="AlphaFoldDB" id="A0A5R9GR08"/>
<evidence type="ECO:0000256" key="7">
    <source>
        <dbReference type="ARBA" id="ARBA00023033"/>
    </source>
</evidence>
<reference evidence="9 10" key="1">
    <citation type="journal article" date="2019" name="Appl. Environ. Microbiol.">
        <title>Environmental Evidence and Genomic Insight of Iron-oxidizing Bacteria Preference Towards More Corrosion Resistant Stainless Steel at Higher Salinities.</title>
        <authorList>
            <person name="Garrison C.E."/>
            <person name="Price K.A."/>
            <person name="Field E.K."/>
        </authorList>
    </citation>
    <scope>NUCLEOTIDE SEQUENCE [LARGE SCALE GENOMIC DNA]</scope>
    <source>
        <strain evidence="9 10">P3</strain>
    </source>
</reference>
<evidence type="ECO:0000259" key="8">
    <source>
        <dbReference type="Pfam" id="PF01494"/>
    </source>
</evidence>
<feature type="domain" description="FAD-binding" evidence="8">
    <location>
        <begin position="7"/>
        <end position="344"/>
    </location>
</feature>
<dbReference type="GO" id="GO:0006744">
    <property type="term" value="P:ubiquinone biosynthetic process"/>
    <property type="evidence" value="ECO:0007669"/>
    <property type="project" value="UniProtKB-UniPathway"/>
</dbReference>
<dbReference type="SUPFAM" id="SSF51905">
    <property type="entry name" value="FAD/NAD(P)-binding domain"/>
    <property type="match status" value="1"/>
</dbReference>
<organism evidence="9 10">
    <name type="scientific">Mariprofundus erugo</name>
    <dbReference type="NCBI Taxonomy" id="2528639"/>
    <lineage>
        <taxon>Bacteria</taxon>
        <taxon>Pseudomonadati</taxon>
        <taxon>Pseudomonadota</taxon>
        <taxon>Candidatius Mariprofundia</taxon>
        <taxon>Mariprofundales</taxon>
        <taxon>Mariprofundaceae</taxon>
        <taxon>Mariprofundus</taxon>
    </lineage>
</organism>
<comment type="caution">
    <text evidence="9">The sequence shown here is derived from an EMBL/GenBank/DDBJ whole genome shotgun (WGS) entry which is preliminary data.</text>
</comment>
<dbReference type="InterPro" id="IPR018168">
    <property type="entry name" value="Ubi_Hdrlase_CS"/>
</dbReference>
<keyword evidence="9" id="KW-0830">Ubiquinone</keyword>
<evidence type="ECO:0000256" key="6">
    <source>
        <dbReference type="ARBA" id="ARBA00023002"/>
    </source>
</evidence>
<dbReference type="PRINTS" id="PR00420">
    <property type="entry name" value="RNGMNOXGNASE"/>
</dbReference>
<evidence type="ECO:0000256" key="5">
    <source>
        <dbReference type="ARBA" id="ARBA00022827"/>
    </source>
</evidence>
<evidence type="ECO:0000256" key="2">
    <source>
        <dbReference type="ARBA" id="ARBA00004749"/>
    </source>
</evidence>
<dbReference type="NCBIfam" id="TIGR01988">
    <property type="entry name" value="Ubi-OHases"/>
    <property type="match status" value="1"/>
</dbReference>
<dbReference type="GO" id="GO:0004497">
    <property type="term" value="F:monooxygenase activity"/>
    <property type="evidence" value="ECO:0007669"/>
    <property type="project" value="UniProtKB-KW"/>
</dbReference>
<dbReference type="GO" id="GO:0071949">
    <property type="term" value="F:FAD binding"/>
    <property type="evidence" value="ECO:0007669"/>
    <property type="project" value="InterPro"/>
</dbReference>
<comment type="pathway">
    <text evidence="2">Cofactor biosynthesis; ubiquinone biosynthesis.</text>
</comment>
<keyword evidence="7" id="KW-0503">Monooxygenase</keyword>
<comment type="similarity">
    <text evidence="3">Belongs to the UbiH/COQ6 family.</text>
</comment>
<dbReference type="InterPro" id="IPR051205">
    <property type="entry name" value="UbiH/COQ6_monooxygenase"/>
</dbReference>
<evidence type="ECO:0000256" key="4">
    <source>
        <dbReference type="ARBA" id="ARBA00022630"/>
    </source>
</evidence>
<keyword evidence="10" id="KW-1185">Reference proteome</keyword>
<dbReference type="OrthoDB" id="9769565at2"/>
<keyword evidence="6" id="KW-0560">Oxidoreductase</keyword>
<evidence type="ECO:0000313" key="9">
    <source>
        <dbReference type="EMBL" id="TLS67359.1"/>
    </source>
</evidence>
<dbReference type="PANTHER" id="PTHR43876">
    <property type="entry name" value="UBIQUINONE BIOSYNTHESIS MONOOXYGENASE COQ6, MITOCHONDRIAL"/>
    <property type="match status" value="1"/>
</dbReference>
<protein>
    <submittedName>
        <fullName evidence="9">Ubiquinone biosynthesis protein</fullName>
    </submittedName>
</protein>
<dbReference type="Gene3D" id="3.50.50.60">
    <property type="entry name" value="FAD/NAD(P)-binding domain"/>
    <property type="match status" value="2"/>
</dbReference>
<evidence type="ECO:0000256" key="1">
    <source>
        <dbReference type="ARBA" id="ARBA00001974"/>
    </source>
</evidence>
<dbReference type="Pfam" id="PF01494">
    <property type="entry name" value="FAD_binding_3"/>
    <property type="match status" value="1"/>
</dbReference>
<sequence>MTQTVDFDVVIVGGGAIGATLALTLAGMSYRVAVVELHAPSFSSSDPERVIALNYGSRAHLERLGLWGEIAAAGVGDIRHIVVAEPGNHGRTDMDAAEVRLHELGYVVEMGTLLEPMYRSLAASTVQLYSSAEVTGVINGAQQVEIHLTQQGVSRRLTASLLVGADGTESQIRRLAGIGVYGWDYNRFGVVASVACARPHGDVAYECFRQSGPLAFLPLADGRFSIVWAVTPAEASQLLGMDDEAFMIALRRAAGPELIAQTGPVISVSRRAIYPLELTIARSFVAGRIVLAGNAAHTVHPVGGQGMNLGLRDVEVLAEILAGDLARKDPGQGIVLQGYAGKRRADVLAVAGFTESMVHAFGSMVPGVKWLRGRGLDGLAALPRLKDILLRQAAGLGQMRGLK</sequence>